<feature type="domain" description="SH3" evidence="10">
    <location>
        <begin position="844"/>
        <end position="905"/>
    </location>
</feature>
<evidence type="ECO:0000313" key="12">
    <source>
        <dbReference type="EMBL" id="KAJ5093527.1"/>
    </source>
</evidence>
<evidence type="ECO:0000256" key="2">
    <source>
        <dbReference type="ARBA" id="ARBA00022443"/>
    </source>
</evidence>
<comment type="similarity">
    <text evidence="1">Belongs to the SH3RF family.</text>
</comment>
<feature type="compositionally biased region" description="Basic and acidic residues" evidence="9">
    <location>
        <begin position="298"/>
        <end position="313"/>
    </location>
</feature>
<feature type="compositionally biased region" description="Polar residues" evidence="9">
    <location>
        <begin position="160"/>
        <end position="170"/>
    </location>
</feature>
<feature type="domain" description="RING-type" evidence="11">
    <location>
        <begin position="18"/>
        <end position="69"/>
    </location>
</feature>
<dbReference type="EMBL" id="JAPQKH010000006">
    <property type="protein sequence ID" value="KAJ5093527.1"/>
    <property type="molecule type" value="Genomic_DNA"/>
</dbReference>
<feature type="region of interest" description="Disordered" evidence="9">
    <location>
        <begin position="249"/>
        <end position="482"/>
    </location>
</feature>
<feature type="compositionally biased region" description="Low complexity" evidence="9">
    <location>
        <begin position="467"/>
        <end position="479"/>
    </location>
</feature>
<feature type="compositionally biased region" description="Basic and acidic residues" evidence="9">
    <location>
        <begin position="384"/>
        <end position="398"/>
    </location>
</feature>
<dbReference type="SMART" id="SM00184">
    <property type="entry name" value="RING"/>
    <property type="match status" value="1"/>
</dbReference>
<dbReference type="InterPro" id="IPR018957">
    <property type="entry name" value="Znf_C3HC4_RING-type"/>
</dbReference>
<feature type="region of interest" description="Disordered" evidence="9">
    <location>
        <begin position="808"/>
        <end position="841"/>
    </location>
</feature>
<dbReference type="Gene3D" id="3.30.40.10">
    <property type="entry name" value="Zinc/RING finger domain, C3HC4 (zinc finger)"/>
    <property type="match status" value="1"/>
</dbReference>
<evidence type="ECO:0000259" key="10">
    <source>
        <dbReference type="PROSITE" id="PS50002"/>
    </source>
</evidence>
<dbReference type="PROSITE" id="PS00518">
    <property type="entry name" value="ZF_RING_1"/>
    <property type="match status" value="1"/>
</dbReference>
<feature type="compositionally biased region" description="Basic and acidic residues" evidence="9">
    <location>
        <begin position="171"/>
        <end position="209"/>
    </location>
</feature>
<feature type="compositionally biased region" description="Basic and acidic residues" evidence="9">
    <location>
        <begin position="132"/>
        <end position="159"/>
    </location>
</feature>
<dbReference type="GO" id="GO:0016567">
    <property type="term" value="P:protein ubiquitination"/>
    <property type="evidence" value="ECO:0007669"/>
    <property type="project" value="TreeGrafter"/>
</dbReference>
<evidence type="ECO:0000256" key="8">
    <source>
        <dbReference type="PROSITE-ProRule" id="PRU00192"/>
    </source>
</evidence>
<evidence type="ECO:0000256" key="5">
    <source>
        <dbReference type="ARBA" id="ARBA00022833"/>
    </source>
</evidence>
<feature type="compositionally biased region" description="Low complexity" evidence="9">
    <location>
        <begin position="210"/>
        <end position="221"/>
    </location>
</feature>
<dbReference type="SUPFAM" id="SSF57850">
    <property type="entry name" value="RING/U-box"/>
    <property type="match status" value="3"/>
</dbReference>
<keyword evidence="13" id="KW-1185">Reference proteome</keyword>
<accession>A0A9W9K635</accession>
<keyword evidence="6" id="KW-0832">Ubl conjugation</keyword>
<keyword evidence="4 7" id="KW-0863">Zinc-finger</keyword>
<dbReference type="Pfam" id="PF00097">
    <property type="entry name" value="zf-C3HC4"/>
    <property type="match status" value="1"/>
</dbReference>
<dbReference type="OrthoDB" id="1305878at2759"/>
<dbReference type="InterPro" id="IPR001841">
    <property type="entry name" value="Znf_RING"/>
</dbReference>
<evidence type="ECO:0000256" key="3">
    <source>
        <dbReference type="ARBA" id="ARBA00022723"/>
    </source>
</evidence>
<dbReference type="GO" id="GO:0004842">
    <property type="term" value="F:ubiquitin-protein transferase activity"/>
    <property type="evidence" value="ECO:0007669"/>
    <property type="project" value="TreeGrafter"/>
</dbReference>
<dbReference type="GO" id="GO:0006511">
    <property type="term" value="P:ubiquitin-dependent protein catabolic process"/>
    <property type="evidence" value="ECO:0007669"/>
    <property type="project" value="TreeGrafter"/>
</dbReference>
<dbReference type="GO" id="GO:0005634">
    <property type="term" value="C:nucleus"/>
    <property type="evidence" value="ECO:0007669"/>
    <property type="project" value="TreeGrafter"/>
</dbReference>
<dbReference type="SMART" id="SM00326">
    <property type="entry name" value="SH3"/>
    <property type="match status" value="1"/>
</dbReference>
<dbReference type="FunFam" id="2.30.30.40:FF:000313">
    <property type="entry name" value="SH3 domain protein"/>
    <property type="match status" value="1"/>
</dbReference>
<feature type="compositionally biased region" description="Low complexity" evidence="9">
    <location>
        <begin position="419"/>
        <end position="450"/>
    </location>
</feature>
<dbReference type="InterPro" id="IPR036028">
    <property type="entry name" value="SH3-like_dom_sf"/>
</dbReference>
<dbReference type="InterPro" id="IPR001452">
    <property type="entry name" value="SH3_domain"/>
</dbReference>
<evidence type="ECO:0000256" key="9">
    <source>
        <dbReference type="SAM" id="MobiDB-lite"/>
    </source>
</evidence>
<protein>
    <recommendedName>
        <fullName evidence="14">Zinc finger, RING-type</fullName>
    </recommendedName>
</protein>
<feature type="compositionally biased region" description="Basic and acidic residues" evidence="9">
    <location>
        <begin position="95"/>
        <end position="111"/>
    </location>
</feature>
<feature type="region of interest" description="Disordered" evidence="9">
    <location>
        <begin position="760"/>
        <end position="794"/>
    </location>
</feature>
<dbReference type="PANTHER" id="PTHR16079">
    <property type="entry name" value="UBIQUITIN LIGASE PROTEIN CHFR"/>
    <property type="match status" value="1"/>
</dbReference>
<reference evidence="12" key="1">
    <citation type="submission" date="2022-11" db="EMBL/GenBank/DDBJ databases">
        <authorList>
            <person name="Petersen C."/>
        </authorList>
    </citation>
    <scope>NUCLEOTIDE SEQUENCE</scope>
    <source>
        <strain evidence="12">IBT 30069</strain>
    </source>
</reference>
<dbReference type="SUPFAM" id="SSF50044">
    <property type="entry name" value="SH3-domain"/>
    <property type="match status" value="1"/>
</dbReference>
<comment type="caution">
    <text evidence="12">The sequence shown here is derived from an EMBL/GenBank/DDBJ whole genome shotgun (WGS) entry which is preliminary data.</text>
</comment>
<keyword evidence="5" id="KW-0862">Zinc</keyword>
<dbReference type="InterPro" id="IPR013083">
    <property type="entry name" value="Znf_RING/FYVE/PHD"/>
</dbReference>
<evidence type="ECO:0000259" key="11">
    <source>
        <dbReference type="PROSITE" id="PS50089"/>
    </source>
</evidence>
<dbReference type="InterPro" id="IPR017907">
    <property type="entry name" value="Znf_RING_CS"/>
</dbReference>
<proteinExistence type="inferred from homology"/>
<name>A0A9W9K635_9EURO</name>
<evidence type="ECO:0000256" key="1">
    <source>
        <dbReference type="ARBA" id="ARBA00008649"/>
    </source>
</evidence>
<dbReference type="AlphaFoldDB" id="A0A9W9K635"/>
<keyword evidence="3" id="KW-0479">Metal-binding</keyword>
<dbReference type="Gene3D" id="2.30.30.40">
    <property type="entry name" value="SH3 Domains"/>
    <property type="match status" value="1"/>
</dbReference>
<dbReference type="InterPro" id="IPR052256">
    <property type="entry name" value="E3_ubiquitin-ligase_CHFR"/>
</dbReference>
<reference evidence="12" key="2">
    <citation type="journal article" date="2023" name="IMA Fungus">
        <title>Comparative genomic study of the Penicillium genus elucidates a diverse pangenome and 15 lateral gene transfer events.</title>
        <authorList>
            <person name="Petersen C."/>
            <person name="Sorensen T."/>
            <person name="Nielsen M.R."/>
            <person name="Sondergaard T.E."/>
            <person name="Sorensen J.L."/>
            <person name="Fitzpatrick D.A."/>
            <person name="Frisvad J.C."/>
            <person name="Nielsen K.L."/>
        </authorList>
    </citation>
    <scope>NUCLEOTIDE SEQUENCE</scope>
    <source>
        <strain evidence="12">IBT 30069</strain>
    </source>
</reference>
<organism evidence="12 13">
    <name type="scientific">Penicillium angulare</name>
    <dbReference type="NCBI Taxonomy" id="116970"/>
    <lineage>
        <taxon>Eukaryota</taxon>
        <taxon>Fungi</taxon>
        <taxon>Dikarya</taxon>
        <taxon>Ascomycota</taxon>
        <taxon>Pezizomycotina</taxon>
        <taxon>Eurotiomycetes</taxon>
        <taxon>Eurotiomycetidae</taxon>
        <taxon>Eurotiales</taxon>
        <taxon>Aspergillaceae</taxon>
        <taxon>Penicillium</taxon>
    </lineage>
</organism>
<feature type="compositionally biased region" description="Polar residues" evidence="9">
    <location>
        <begin position="808"/>
        <end position="830"/>
    </location>
</feature>
<keyword evidence="2 8" id="KW-0728">SH3 domain</keyword>
<dbReference type="PROSITE" id="PS50089">
    <property type="entry name" value="ZF_RING_2"/>
    <property type="match status" value="1"/>
</dbReference>
<evidence type="ECO:0000256" key="7">
    <source>
        <dbReference type="PROSITE-ProRule" id="PRU00175"/>
    </source>
</evidence>
<evidence type="ECO:0000313" key="13">
    <source>
        <dbReference type="Proteomes" id="UP001149165"/>
    </source>
</evidence>
<dbReference type="GO" id="GO:0008270">
    <property type="term" value="F:zinc ion binding"/>
    <property type="evidence" value="ECO:0007669"/>
    <property type="project" value="UniProtKB-KW"/>
</dbReference>
<dbReference type="Proteomes" id="UP001149165">
    <property type="component" value="Unassembled WGS sequence"/>
</dbReference>
<evidence type="ECO:0000256" key="4">
    <source>
        <dbReference type="ARBA" id="ARBA00022771"/>
    </source>
</evidence>
<feature type="region of interest" description="Disordered" evidence="9">
    <location>
        <begin position="95"/>
        <end position="223"/>
    </location>
</feature>
<dbReference type="PROSITE" id="PS50002">
    <property type="entry name" value="SH3"/>
    <property type="match status" value="1"/>
</dbReference>
<dbReference type="PANTHER" id="PTHR16079:SF4">
    <property type="entry name" value="E3 UBIQUITIN-PROTEIN LIGASE CHFR"/>
    <property type="match status" value="1"/>
</dbReference>
<gene>
    <name evidence="12" type="ORF">N7456_009388</name>
</gene>
<feature type="compositionally biased region" description="Polar residues" evidence="9">
    <location>
        <begin position="338"/>
        <end position="358"/>
    </location>
</feature>
<evidence type="ECO:0008006" key="14">
    <source>
        <dbReference type="Google" id="ProtNLM"/>
    </source>
</evidence>
<sequence length="906" mass="101577">MSQVQPPGLADLEKELGCSICTELLYQPLTLLDCLHTYCGSCLKEWFTAQGSRRQPRNASPKFTCPSCRAHVRDTRPNATVTTLLDMVLVAQPDRARSEAEKKEIAERYKPGDSVFPPPQAETGSSEDEFMEEIREMSLRENRGEARREERREERRRVQTEASRARSSNPDNRHGDDGRSRRRREEDSGHLTARTHGDSQRSRRVEHQSSLRSLLSLSSETETMEEEILRQIIEEGLLNDIDLENLGPAQEEELSERIAEAYRRRHMRQSDPRPAQRRRQSPETSSRSHTRSHSTQRANEEISTPREPGERRPPVSRPHLLESAAPRPTSGHQRRNSEQGSGNRRTSPVRVNQASNSDETLRPAVRSSSDMTAERTRSSQAGRPRAESSSRRPRRATESEQPLSDVWISGGRERTSSRNPTTSQSATNSPTTATSPFNASHSSTSTEHATPLSSPLVPNRSERRPRPSSSRPNSQQTPSIQYAEPSISCDRCGKSNIQYDLHKRCFKCKDGKYHICLRCYRSGQGCLAWPGFKNTALATFELMLASSNGQPAPTKRRSIHVLSSFKYQKPAEAARITMNGETKMTNDNPVRRLEAGLFCDICMSSTNECYWKCNQCNEGDWGFCNRCVNQGRCCTHPLLPVRRLGGISTSTGTANDSSAIEKSESYKILSFSTNCDICTYPIPASVTRFHCLECNNGDYDVCTNCYLKLVVTSKISKENGHSGWRRCLQGHRMIVVGFEDHQDGQRRVIVRDLVGGRALKDEHVNRSPSSSPTVTGPIASPELGNGDWSWREGQERRKKASRLRALMGSQTNTNTSSADSPIQSPGTPTSPHAPALRRFPPDGGVGLTVHALWSWYPEEDIQDELVFPRGADITEVENINDEWFWGCYAGRTGLFPGSHVVVTREA</sequence>
<evidence type="ECO:0000256" key="6">
    <source>
        <dbReference type="ARBA" id="ARBA00022843"/>
    </source>
</evidence>